<dbReference type="Proteomes" id="UP000235826">
    <property type="component" value="Chromosome"/>
</dbReference>
<protein>
    <recommendedName>
        <fullName evidence="4">Secretion system C-terminal sorting domain-containing protein</fullName>
    </recommendedName>
</protein>
<dbReference type="EMBL" id="CP025791">
    <property type="protein sequence ID" value="AUP79291.1"/>
    <property type="molecule type" value="Genomic_DNA"/>
</dbReference>
<feature type="chain" id="PRO_5014669051" description="Secretion system C-terminal sorting domain-containing protein" evidence="1">
    <location>
        <begin position="26"/>
        <end position="201"/>
    </location>
</feature>
<feature type="signal peptide" evidence="1">
    <location>
        <begin position="1"/>
        <end position="25"/>
    </location>
</feature>
<evidence type="ECO:0000313" key="2">
    <source>
        <dbReference type="EMBL" id="AUP79291.1"/>
    </source>
</evidence>
<evidence type="ECO:0000256" key="1">
    <source>
        <dbReference type="SAM" id="SignalP"/>
    </source>
</evidence>
<sequence>MKKVIRNIKKTLLTVAMLTAMIGNANEISSFKTKEGLKGTALTIENVKEGDLLSIRNYNGIIIYKELIQSSGTYEKGFDLTELPNGDYFFEIDKDLKIKTIPFTVKENNVVFNKEKEVVVFKPYIREKNDLVFITKLALNLEPLKIRIYGKYDDGSFVLLSSEKISGVQNIERVYKLKKGGDYKIELDSDNKKFTKFINRN</sequence>
<organism evidence="2 3">
    <name type="scientific">Flavivirga eckloniae</name>
    <dbReference type="NCBI Taxonomy" id="1803846"/>
    <lineage>
        <taxon>Bacteria</taxon>
        <taxon>Pseudomonadati</taxon>
        <taxon>Bacteroidota</taxon>
        <taxon>Flavobacteriia</taxon>
        <taxon>Flavobacteriales</taxon>
        <taxon>Flavobacteriaceae</taxon>
        <taxon>Flavivirga</taxon>
    </lineage>
</organism>
<evidence type="ECO:0000313" key="3">
    <source>
        <dbReference type="Proteomes" id="UP000235826"/>
    </source>
</evidence>
<evidence type="ECO:0008006" key="4">
    <source>
        <dbReference type="Google" id="ProtNLM"/>
    </source>
</evidence>
<accession>A0A2K9PQF4</accession>
<keyword evidence="3" id="KW-1185">Reference proteome</keyword>
<dbReference type="RefSeq" id="WP_102755946.1">
    <property type="nucleotide sequence ID" value="NZ_CP025791.1"/>
</dbReference>
<name>A0A2K9PQF4_9FLAO</name>
<reference evidence="2 3" key="1">
    <citation type="submission" date="2018-01" db="EMBL/GenBank/DDBJ databases">
        <title>Complete genome sequence of Flavivirga eckloniae ECD14 isolated from seaweed Ecklonia cava.</title>
        <authorList>
            <person name="Lee J.H."/>
            <person name="Baik K.S."/>
            <person name="Seong C.N."/>
        </authorList>
    </citation>
    <scope>NUCLEOTIDE SEQUENCE [LARGE SCALE GENOMIC DNA]</scope>
    <source>
        <strain evidence="2 3">ECD14</strain>
    </source>
</reference>
<keyword evidence="1" id="KW-0732">Signal</keyword>
<gene>
    <name evidence="2" type="ORF">C1H87_11475</name>
</gene>
<dbReference type="OrthoDB" id="1371166at2"/>
<dbReference type="KEGG" id="fek:C1H87_11475"/>
<dbReference type="AlphaFoldDB" id="A0A2K9PQF4"/>
<proteinExistence type="predicted"/>